<dbReference type="Proteomes" id="UP000006272">
    <property type="component" value="Unassembled WGS sequence"/>
</dbReference>
<proteinExistence type="predicted"/>
<accession>K6H9G8</accession>
<dbReference type="PANTHER" id="PTHR43861">
    <property type="entry name" value="TRANS-ACONITATE 2-METHYLTRANSFERASE-RELATED"/>
    <property type="match status" value="1"/>
</dbReference>
<dbReference type="PANTHER" id="PTHR43861:SF6">
    <property type="entry name" value="METHYLTRANSFERASE TYPE 11"/>
    <property type="match status" value="1"/>
</dbReference>
<dbReference type="InterPro" id="IPR029063">
    <property type="entry name" value="SAM-dependent_MTases_sf"/>
</dbReference>
<reference evidence="1 2" key="1">
    <citation type="submission" date="2012-07" db="EMBL/GenBank/DDBJ databases">
        <title>Draft genome sequence of Desulfovibrio magneticus str. Maddingley MBC34 obtained from a metagenomic sequence of a methanogenic enrichment isolated from coal-seam formation water in Victoria, Australia.</title>
        <authorList>
            <person name="Greenfield P."/>
            <person name="Hendry P."/>
            <person name="Li D."/>
            <person name="Rosewarne C.P."/>
            <person name="Tran-Dinh N."/>
            <person name="Elbourne L.D.H."/>
            <person name="Paulsen I.T."/>
            <person name="Midgley D.J."/>
        </authorList>
    </citation>
    <scope>NUCLEOTIDE SEQUENCE [LARGE SCALE GENOMIC DNA]</scope>
    <source>
        <strain evidence="2">Maddingley MBC34</strain>
    </source>
</reference>
<dbReference type="EMBL" id="ALAO01000171">
    <property type="protein sequence ID" value="EKO39118.1"/>
    <property type="molecule type" value="Genomic_DNA"/>
</dbReference>
<name>K6H9G8_9BACT</name>
<sequence>MLSQQTINELIETSTFRRNVYNMIPENSTRILDFGCGNGSLLLRLQRDKNCSELYGIEVDLEESRHIKDAIERVWNINIERSLGELESYAGYFNYIILHDVIEHLTDPWFTLTKIRGLLADDGRIIISTPNIHHWRFQYQIHNGLFPYGPGLWHTGHLRWYTPISLIELLVIGGLRINSIYLEIPDQVDFKHLASKKEVKTFRIPPVEFSGMKEYDKGAVSVVYEKDIRRYYPVFYAHKIIADCSKGELLFEPSPMMNNCPILKALRGAINLPFDVYNPPPMRHLIGAWC</sequence>
<dbReference type="CDD" id="cd02440">
    <property type="entry name" value="AdoMet_MTases"/>
    <property type="match status" value="1"/>
</dbReference>
<protein>
    <submittedName>
        <fullName evidence="1">Methionine biosynthesis protein MetW</fullName>
    </submittedName>
</protein>
<dbReference type="AlphaFoldDB" id="K6H9G8"/>
<evidence type="ECO:0000313" key="2">
    <source>
        <dbReference type="Proteomes" id="UP000006272"/>
    </source>
</evidence>
<dbReference type="SUPFAM" id="SSF53335">
    <property type="entry name" value="S-adenosyl-L-methionine-dependent methyltransferases"/>
    <property type="match status" value="1"/>
</dbReference>
<organism evidence="1 2">
    <name type="scientific">Solidesulfovibrio magneticus str. Maddingley MBC34</name>
    <dbReference type="NCBI Taxonomy" id="1206767"/>
    <lineage>
        <taxon>Bacteria</taxon>
        <taxon>Pseudomonadati</taxon>
        <taxon>Thermodesulfobacteriota</taxon>
        <taxon>Desulfovibrionia</taxon>
        <taxon>Desulfovibrionales</taxon>
        <taxon>Desulfovibrionaceae</taxon>
        <taxon>Solidesulfovibrio</taxon>
    </lineage>
</organism>
<dbReference type="Pfam" id="PF13489">
    <property type="entry name" value="Methyltransf_23"/>
    <property type="match status" value="1"/>
</dbReference>
<gene>
    <name evidence="1" type="ORF">B193_2185</name>
</gene>
<dbReference type="Gene3D" id="3.40.50.150">
    <property type="entry name" value="Vaccinia Virus protein VP39"/>
    <property type="match status" value="1"/>
</dbReference>
<comment type="caution">
    <text evidence="1">The sequence shown here is derived from an EMBL/GenBank/DDBJ whole genome shotgun (WGS) entry which is preliminary data.</text>
</comment>
<evidence type="ECO:0000313" key="1">
    <source>
        <dbReference type="EMBL" id="EKO39118.1"/>
    </source>
</evidence>